<dbReference type="PANTHER" id="PTHR37831">
    <property type="entry name" value="D-RIBOSE PYRANASE"/>
    <property type="match status" value="1"/>
</dbReference>
<feature type="active site" description="Proton donor" evidence="6">
    <location>
        <position position="20"/>
    </location>
</feature>
<evidence type="ECO:0000256" key="3">
    <source>
        <dbReference type="ARBA" id="ARBA00022490"/>
    </source>
</evidence>
<evidence type="ECO:0000256" key="1">
    <source>
        <dbReference type="ARBA" id="ARBA00000223"/>
    </source>
</evidence>
<dbReference type="NCBIfam" id="NF008761">
    <property type="entry name" value="PRK11797.1"/>
    <property type="match status" value="1"/>
</dbReference>
<feature type="binding site" evidence="6">
    <location>
        <position position="98"/>
    </location>
    <ligand>
        <name>substrate</name>
    </ligand>
</feature>
<comment type="catalytic activity">
    <reaction evidence="1 6">
        <text>beta-D-ribopyranose = beta-D-ribofuranose</text>
        <dbReference type="Rhea" id="RHEA:25432"/>
        <dbReference type="ChEBI" id="CHEBI:27476"/>
        <dbReference type="ChEBI" id="CHEBI:47002"/>
        <dbReference type="EC" id="5.4.99.62"/>
    </reaction>
</comment>
<dbReference type="GO" id="GO:0016872">
    <property type="term" value="F:intramolecular lyase activity"/>
    <property type="evidence" value="ECO:0007669"/>
    <property type="project" value="UniProtKB-UniRule"/>
</dbReference>
<sequence length="133" mass="14502">MKKTPLLNPDISRVIASMGHYQTLVVCDAGFPIPEGVERIDLALTPGMAPFLDVLRTVLSELCVEEVIVARETLDVSPDRYAEMIEALPGIEAKVVPHTSFKELSHSARAVIRSGECMPYSNIMLVSGVTYGD</sequence>
<dbReference type="GO" id="GO:0019303">
    <property type="term" value="P:D-ribose catabolic process"/>
    <property type="evidence" value="ECO:0007669"/>
    <property type="project" value="UniProtKB-UniRule"/>
</dbReference>
<dbReference type="InterPro" id="IPR007721">
    <property type="entry name" value="RbsD_FucU"/>
</dbReference>
<dbReference type="Pfam" id="PF05025">
    <property type="entry name" value="RbsD_FucU"/>
    <property type="match status" value="1"/>
</dbReference>
<comment type="subunit">
    <text evidence="6">Homodecamer.</text>
</comment>
<evidence type="ECO:0000256" key="5">
    <source>
        <dbReference type="ARBA" id="ARBA00023277"/>
    </source>
</evidence>
<comment type="subcellular location">
    <subcellularLocation>
        <location evidence="6">Cytoplasm</location>
    </subcellularLocation>
</comment>
<evidence type="ECO:0000256" key="4">
    <source>
        <dbReference type="ARBA" id="ARBA00023235"/>
    </source>
</evidence>
<dbReference type="EC" id="5.4.99.62" evidence="2 6"/>
<dbReference type="GO" id="GO:0062193">
    <property type="term" value="F:D-ribose pyranase activity"/>
    <property type="evidence" value="ECO:0007669"/>
    <property type="project" value="UniProtKB-EC"/>
</dbReference>
<keyword evidence="3 6" id="KW-0963">Cytoplasm</keyword>
<dbReference type="Gene3D" id="3.40.1650.10">
    <property type="entry name" value="RbsD-like domain"/>
    <property type="match status" value="1"/>
</dbReference>
<gene>
    <name evidence="6" type="primary">rbsD</name>
    <name evidence="7" type="ORF">DFP98_13262</name>
</gene>
<dbReference type="AlphaFoldDB" id="A0A3D9IC69"/>
<comment type="similarity">
    <text evidence="6">Belongs to the RbsD / FucU family. RbsD subfamily.</text>
</comment>
<evidence type="ECO:0000256" key="6">
    <source>
        <dbReference type="HAMAP-Rule" id="MF_01661"/>
    </source>
</evidence>
<feature type="binding site" evidence="6">
    <location>
        <position position="28"/>
    </location>
    <ligand>
        <name>substrate</name>
    </ligand>
</feature>
<dbReference type="OrthoDB" id="9805009at2"/>
<reference evidence="7 8" key="1">
    <citation type="submission" date="2018-07" db="EMBL/GenBank/DDBJ databases">
        <title>Genomic Encyclopedia of Type Strains, Phase III (KMG-III): the genomes of soil and plant-associated and newly described type strains.</title>
        <authorList>
            <person name="Whitman W."/>
        </authorList>
    </citation>
    <scope>NUCLEOTIDE SEQUENCE [LARGE SCALE GENOMIC DNA]</scope>
    <source>
        <strain evidence="7 8">CECT 7287</strain>
    </source>
</reference>
<dbReference type="Proteomes" id="UP000256977">
    <property type="component" value="Unassembled WGS sequence"/>
</dbReference>
<dbReference type="SUPFAM" id="SSF102546">
    <property type="entry name" value="RbsD-like"/>
    <property type="match status" value="1"/>
</dbReference>
<keyword evidence="4 6" id="KW-0413">Isomerase</keyword>
<accession>A0A3D9IC69</accession>
<comment type="pathway">
    <text evidence="6">Carbohydrate metabolism; D-ribose degradation; D-ribose 5-phosphate from beta-D-ribopyranose: step 1/2.</text>
</comment>
<keyword evidence="8" id="KW-1185">Reference proteome</keyword>
<dbReference type="GO" id="GO:0048029">
    <property type="term" value="F:monosaccharide binding"/>
    <property type="evidence" value="ECO:0007669"/>
    <property type="project" value="InterPro"/>
</dbReference>
<evidence type="ECO:0000313" key="7">
    <source>
        <dbReference type="EMBL" id="RED59139.1"/>
    </source>
</evidence>
<dbReference type="RefSeq" id="WP_116064392.1">
    <property type="nucleotide sequence ID" value="NZ_QRDZ01000032.1"/>
</dbReference>
<feature type="binding site" evidence="6">
    <location>
        <begin position="120"/>
        <end position="122"/>
    </location>
    <ligand>
        <name>substrate</name>
    </ligand>
</feature>
<dbReference type="GO" id="GO:0005829">
    <property type="term" value="C:cytosol"/>
    <property type="evidence" value="ECO:0007669"/>
    <property type="project" value="TreeGrafter"/>
</dbReference>
<dbReference type="UniPathway" id="UPA00916">
    <property type="reaction ID" value="UER00888"/>
</dbReference>
<dbReference type="InterPro" id="IPR023750">
    <property type="entry name" value="RbsD-like_sf"/>
</dbReference>
<evidence type="ECO:0000313" key="8">
    <source>
        <dbReference type="Proteomes" id="UP000256977"/>
    </source>
</evidence>
<dbReference type="PANTHER" id="PTHR37831:SF1">
    <property type="entry name" value="D-RIBOSE PYRANASE"/>
    <property type="match status" value="1"/>
</dbReference>
<dbReference type="EMBL" id="QRDZ01000032">
    <property type="protein sequence ID" value="RED59139.1"/>
    <property type="molecule type" value="Genomic_DNA"/>
</dbReference>
<keyword evidence="5 6" id="KW-0119">Carbohydrate metabolism</keyword>
<organism evidence="7 8">
    <name type="scientific">Cohnella phaseoli</name>
    <dbReference type="NCBI Taxonomy" id="456490"/>
    <lineage>
        <taxon>Bacteria</taxon>
        <taxon>Bacillati</taxon>
        <taxon>Bacillota</taxon>
        <taxon>Bacilli</taxon>
        <taxon>Bacillales</taxon>
        <taxon>Paenibacillaceae</taxon>
        <taxon>Cohnella</taxon>
    </lineage>
</organism>
<protein>
    <recommendedName>
        <fullName evidence="2 6">D-ribose pyranase</fullName>
        <ecNumber evidence="2 6">5.4.99.62</ecNumber>
    </recommendedName>
</protein>
<proteinExistence type="inferred from homology"/>
<name>A0A3D9IC69_9BACL</name>
<dbReference type="HAMAP" id="MF_01661">
    <property type="entry name" value="D_rib_pyranase"/>
    <property type="match status" value="1"/>
</dbReference>
<dbReference type="InterPro" id="IPR023064">
    <property type="entry name" value="D-ribose_pyranase"/>
</dbReference>
<comment type="caution">
    <text evidence="7">The sequence shown here is derived from an EMBL/GenBank/DDBJ whole genome shotgun (WGS) entry which is preliminary data.</text>
</comment>
<evidence type="ECO:0000256" key="2">
    <source>
        <dbReference type="ARBA" id="ARBA00012862"/>
    </source>
</evidence>
<comment type="function">
    <text evidence="6">Catalyzes the interconversion of beta-pyran and beta-furan forms of D-ribose.</text>
</comment>